<dbReference type="EMBL" id="FQZB01000013">
    <property type="protein sequence ID" value="SHK05769.1"/>
    <property type="molecule type" value="Genomic_DNA"/>
</dbReference>
<dbReference type="NCBIfam" id="TIGR02357">
    <property type="entry name" value="ECF_ThiT_YuaJ"/>
    <property type="match status" value="1"/>
</dbReference>
<feature type="transmembrane region" description="Helical" evidence="1">
    <location>
        <begin position="94"/>
        <end position="122"/>
    </location>
</feature>
<feature type="transmembrane region" description="Helical" evidence="1">
    <location>
        <begin position="134"/>
        <end position="150"/>
    </location>
</feature>
<dbReference type="Pfam" id="PF09515">
    <property type="entry name" value="Thia_YuaJ"/>
    <property type="match status" value="1"/>
</dbReference>
<feature type="transmembrane region" description="Helical" evidence="1">
    <location>
        <begin position="189"/>
        <end position="213"/>
    </location>
</feature>
<proteinExistence type="predicted"/>
<protein>
    <submittedName>
        <fullName evidence="2">Thiamine transporter</fullName>
    </submittedName>
</protein>
<organism evidence="2 3">
    <name type="scientific">Clostridium cavendishii DSM 21758</name>
    <dbReference type="NCBI Taxonomy" id="1121302"/>
    <lineage>
        <taxon>Bacteria</taxon>
        <taxon>Bacillati</taxon>
        <taxon>Bacillota</taxon>
        <taxon>Clostridia</taxon>
        <taxon>Eubacteriales</taxon>
        <taxon>Clostridiaceae</taxon>
        <taxon>Clostridium</taxon>
    </lineage>
</organism>
<feature type="transmembrane region" description="Helical" evidence="1">
    <location>
        <begin position="156"/>
        <end position="177"/>
    </location>
</feature>
<evidence type="ECO:0000313" key="2">
    <source>
        <dbReference type="EMBL" id="SHK05769.1"/>
    </source>
</evidence>
<name>A0A1M6PCU6_9CLOT</name>
<dbReference type="Gene3D" id="1.10.1760.20">
    <property type="match status" value="1"/>
</dbReference>
<dbReference type="InterPro" id="IPR012651">
    <property type="entry name" value="Thia_Transptr_ThiT"/>
</dbReference>
<evidence type="ECO:0000313" key="3">
    <source>
        <dbReference type="Proteomes" id="UP000184310"/>
    </source>
</evidence>
<feature type="transmembrane region" description="Helical" evidence="1">
    <location>
        <begin position="29"/>
        <end position="49"/>
    </location>
</feature>
<dbReference type="GO" id="GO:0005886">
    <property type="term" value="C:plasma membrane"/>
    <property type="evidence" value="ECO:0007669"/>
    <property type="project" value="InterPro"/>
</dbReference>
<evidence type="ECO:0000256" key="1">
    <source>
        <dbReference type="SAM" id="Phobius"/>
    </source>
</evidence>
<dbReference type="Proteomes" id="UP000184310">
    <property type="component" value="Unassembled WGS sequence"/>
</dbReference>
<dbReference type="STRING" id="1121302.SAMN02745163_03112"/>
<dbReference type="AlphaFoldDB" id="A0A1M6PCU6"/>
<keyword evidence="1" id="KW-0812">Transmembrane</keyword>
<gene>
    <name evidence="2" type="ORF">SAMN02745163_03112</name>
</gene>
<sequence length="233" mass="26276">MNYLQKIFYEFSTNLYKFFSKLPENSHKIFSNPLSLITILGLLVLLVVIIKTKHIKMDARLISRIGMALALATILHMFKLYHFPQGGSVTLGSMIPIILIAFIYGPLIGCLTGLLFGIINLFMNPYILTPIQVLFDYPLPFLALGIAGFFKNKKMLGTFLAMFGRFICHFISGVAFFGNYAPKGTSPWLYSLTINASLIGTETFICLVIMYFLPIQRLIKLNSKTKMESFKTA</sequence>
<keyword evidence="1" id="KW-1133">Transmembrane helix</keyword>
<accession>A0A1M6PCU6</accession>
<reference evidence="2 3" key="1">
    <citation type="submission" date="2016-11" db="EMBL/GenBank/DDBJ databases">
        <authorList>
            <person name="Jaros S."/>
            <person name="Januszkiewicz K."/>
            <person name="Wedrychowicz H."/>
        </authorList>
    </citation>
    <scope>NUCLEOTIDE SEQUENCE [LARGE SCALE GENOMIC DNA]</scope>
    <source>
        <strain evidence="2 3">DSM 21758</strain>
    </source>
</reference>
<dbReference type="OrthoDB" id="9795813at2"/>
<dbReference type="RefSeq" id="WP_072989786.1">
    <property type="nucleotide sequence ID" value="NZ_FQZB01000013.1"/>
</dbReference>
<keyword evidence="3" id="KW-1185">Reference proteome</keyword>
<dbReference type="GO" id="GO:0015234">
    <property type="term" value="F:thiamine transmembrane transporter activity"/>
    <property type="evidence" value="ECO:0007669"/>
    <property type="project" value="InterPro"/>
</dbReference>
<feature type="transmembrane region" description="Helical" evidence="1">
    <location>
        <begin position="61"/>
        <end position="82"/>
    </location>
</feature>
<keyword evidence="1" id="KW-0472">Membrane</keyword>